<comment type="caution">
    <text evidence="1">The sequence shown here is derived from an EMBL/GenBank/DDBJ whole genome shotgun (WGS) entry which is preliminary data.</text>
</comment>
<dbReference type="EMBL" id="BARW01029286">
    <property type="protein sequence ID" value="GAJ07838.1"/>
    <property type="molecule type" value="Genomic_DNA"/>
</dbReference>
<evidence type="ECO:0000313" key="1">
    <source>
        <dbReference type="EMBL" id="GAJ07838.1"/>
    </source>
</evidence>
<protein>
    <submittedName>
        <fullName evidence="1">Uncharacterized protein</fullName>
    </submittedName>
</protein>
<dbReference type="AlphaFoldDB" id="X1TR56"/>
<sequence length="40" mass="4581">PDYMTQGENIEELQDNLKDIYKELISGAIPCVRKVSELEV</sequence>
<organism evidence="1">
    <name type="scientific">marine sediment metagenome</name>
    <dbReference type="NCBI Taxonomy" id="412755"/>
    <lineage>
        <taxon>unclassified sequences</taxon>
        <taxon>metagenomes</taxon>
        <taxon>ecological metagenomes</taxon>
    </lineage>
</organism>
<feature type="non-terminal residue" evidence="1">
    <location>
        <position position="1"/>
    </location>
</feature>
<proteinExistence type="predicted"/>
<gene>
    <name evidence="1" type="ORF">S12H4_47102</name>
</gene>
<name>X1TR56_9ZZZZ</name>
<accession>X1TR56</accession>
<reference evidence="1" key="1">
    <citation type="journal article" date="2014" name="Front. Microbiol.">
        <title>High frequency of phylogenetically diverse reductive dehalogenase-homologous genes in deep subseafloor sedimentary metagenomes.</title>
        <authorList>
            <person name="Kawai M."/>
            <person name="Futagami T."/>
            <person name="Toyoda A."/>
            <person name="Takaki Y."/>
            <person name="Nishi S."/>
            <person name="Hori S."/>
            <person name="Arai W."/>
            <person name="Tsubouchi T."/>
            <person name="Morono Y."/>
            <person name="Uchiyama I."/>
            <person name="Ito T."/>
            <person name="Fujiyama A."/>
            <person name="Inagaki F."/>
            <person name="Takami H."/>
        </authorList>
    </citation>
    <scope>NUCLEOTIDE SEQUENCE</scope>
    <source>
        <strain evidence="1">Expedition CK06-06</strain>
    </source>
</reference>